<comment type="caution">
    <text evidence="1">The sequence shown here is derived from an EMBL/GenBank/DDBJ whole genome shotgun (WGS) entry which is preliminary data.</text>
</comment>
<sequence>MEVKCFEKVAKSGMSLEEAVKNKLVPCLTLQDGNLHLRHNHNYYYQIQGQLGITQRQLCYFVVYTGDYNNIFIEEIVFDDIFFRDMVCKLIDFYENCLAPEIILNRRQRNLKCRDPPSILRAQEELQLRKSSKS</sequence>
<dbReference type="PANTHER" id="PTHR46609:SF8">
    <property type="entry name" value="YQAJ VIRAL RECOMBINASE DOMAIN-CONTAINING PROTEIN"/>
    <property type="match status" value="1"/>
</dbReference>
<evidence type="ECO:0000313" key="1">
    <source>
        <dbReference type="EMBL" id="KAJ8916465.1"/>
    </source>
</evidence>
<dbReference type="Proteomes" id="UP001159042">
    <property type="component" value="Unassembled WGS sequence"/>
</dbReference>
<proteinExistence type="predicted"/>
<dbReference type="InterPro" id="IPR051703">
    <property type="entry name" value="NF-kappa-B_Signaling_Reg"/>
</dbReference>
<organism evidence="1 2">
    <name type="scientific">Exocentrus adspersus</name>
    <dbReference type="NCBI Taxonomy" id="1586481"/>
    <lineage>
        <taxon>Eukaryota</taxon>
        <taxon>Metazoa</taxon>
        <taxon>Ecdysozoa</taxon>
        <taxon>Arthropoda</taxon>
        <taxon>Hexapoda</taxon>
        <taxon>Insecta</taxon>
        <taxon>Pterygota</taxon>
        <taxon>Neoptera</taxon>
        <taxon>Endopterygota</taxon>
        <taxon>Coleoptera</taxon>
        <taxon>Polyphaga</taxon>
        <taxon>Cucujiformia</taxon>
        <taxon>Chrysomeloidea</taxon>
        <taxon>Cerambycidae</taxon>
        <taxon>Lamiinae</taxon>
        <taxon>Acanthocinini</taxon>
        <taxon>Exocentrus</taxon>
    </lineage>
</organism>
<keyword evidence="2" id="KW-1185">Reference proteome</keyword>
<dbReference type="EMBL" id="JANEYG010000042">
    <property type="protein sequence ID" value="KAJ8916465.1"/>
    <property type="molecule type" value="Genomic_DNA"/>
</dbReference>
<dbReference type="SUPFAM" id="SSF52980">
    <property type="entry name" value="Restriction endonuclease-like"/>
    <property type="match status" value="1"/>
</dbReference>
<reference evidence="1 2" key="1">
    <citation type="journal article" date="2023" name="Insect Mol. Biol.">
        <title>Genome sequencing provides insights into the evolution of gene families encoding plant cell wall-degrading enzymes in longhorned beetles.</title>
        <authorList>
            <person name="Shin N.R."/>
            <person name="Okamura Y."/>
            <person name="Kirsch R."/>
            <person name="Pauchet Y."/>
        </authorList>
    </citation>
    <scope>NUCLEOTIDE SEQUENCE [LARGE SCALE GENOMIC DNA]</scope>
    <source>
        <strain evidence="1">EAD_L_NR</strain>
    </source>
</reference>
<dbReference type="InterPro" id="IPR011335">
    <property type="entry name" value="Restrct_endonuc-II-like"/>
</dbReference>
<gene>
    <name evidence="1" type="ORF">NQ315_014682</name>
</gene>
<dbReference type="AlphaFoldDB" id="A0AAV8VQY7"/>
<evidence type="ECO:0000313" key="2">
    <source>
        <dbReference type="Proteomes" id="UP001159042"/>
    </source>
</evidence>
<dbReference type="InterPro" id="IPR011604">
    <property type="entry name" value="PDDEXK-like_dom_sf"/>
</dbReference>
<dbReference type="GO" id="GO:0006281">
    <property type="term" value="P:DNA repair"/>
    <property type="evidence" value="ECO:0007669"/>
    <property type="project" value="UniProtKB-ARBA"/>
</dbReference>
<dbReference type="Gene3D" id="3.90.320.10">
    <property type="match status" value="1"/>
</dbReference>
<name>A0AAV8VQY7_9CUCU</name>
<protein>
    <submittedName>
        <fullName evidence="1">Uncharacterized protein</fullName>
    </submittedName>
</protein>
<dbReference type="PANTHER" id="PTHR46609">
    <property type="entry name" value="EXONUCLEASE, PHAGE-TYPE/RECB, C-TERMINAL DOMAIN-CONTAINING PROTEIN"/>
    <property type="match status" value="1"/>
</dbReference>
<accession>A0AAV8VQY7</accession>